<dbReference type="PANTHER" id="PTHR21662">
    <property type="entry name" value="RECEPTOR PROTEIN-TYROSINE KINASE"/>
    <property type="match status" value="1"/>
</dbReference>
<dbReference type="EMBL" id="GL379812">
    <property type="protein sequence ID" value="EGT44165.1"/>
    <property type="molecule type" value="Genomic_DNA"/>
</dbReference>
<proteinExistence type="predicted"/>
<feature type="domain" description="Receptor L-domain" evidence="1">
    <location>
        <begin position="106"/>
        <end position="216"/>
    </location>
</feature>
<name>G0MU92_CAEBE</name>
<dbReference type="Proteomes" id="UP000008068">
    <property type="component" value="Unassembled WGS sequence"/>
</dbReference>
<dbReference type="InterPro" id="IPR000494">
    <property type="entry name" value="Rcpt_L-dom"/>
</dbReference>
<dbReference type="eggNOG" id="ENOG502THWF">
    <property type="taxonomic scope" value="Eukaryota"/>
</dbReference>
<dbReference type="Pfam" id="PF01030">
    <property type="entry name" value="Recep_L_domain"/>
    <property type="match status" value="1"/>
</dbReference>
<dbReference type="OMA" id="NRECEVR"/>
<gene>
    <name evidence="2" type="ORF">CAEBREN_23004</name>
</gene>
<dbReference type="SUPFAM" id="SSF52058">
    <property type="entry name" value="L domain-like"/>
    <property type="match status" value="3"/>
</dbReference>
<dbReference type="PANTHER" id="PTHR21662:SF14">
    <property type="entry name" value="INSULIN_EGF-RECEPTOR L DOMAIN PROTEIN-RELATED"/>
    <property type="match status" value="1"/>
</dbReference>
<accession>G0MU92</accession>
<keyword evidence="3" id="KW-1185">Reference proteome</keyword>
<dbReference type="InterPro" id="IPR036941">
    <property type="entry name" value="Rcpt_L-dom_sf"/>
</dbReference>
<dbReference type="OrthoDB" id="5861701at2759"/>
<dbReference type="Gene3D" id="3.80.20.20">
    <property type="entry name" value="Receptor L-domain"/>
    <property type="match status" value="1"/>
</dbReference>
<dbReference type="InParanoid" id="G0MU92"/>
<sequence length="419" mass="48139">MCIQLHSSELNNHKIFPEVQKDGVYILNNSNLYDANLLMTTDFLFDNKENRECEVRIEDNKILDSELLCDDGYFERYMDLKIKGNSKDCGCQGDEITPTSLPDYRKCKTLYRGLKLQNITDPTAATHLSGIRIIKGSIDIQNTNLQNLSFLEKFQRSEINNNGVVEKISFNLKDNPNMTRLALPGFEEIHNYAYDGMKLANFENLHPDFCLTYAEIIQLLERELTFMNFHVKLCDGSPDIPGQKVCIYESMAKLPNNCDVIIGDIVVDSGDEVLFMKLDVFNYLFGSLTIRNTNLKFLDGLAGLHAIIHLNPGPVIKVISNKEMIMKREELKFVGPSFIYTRNRSNRDVAVQDNNPNIFNEFEGKCIFYYWIEYREEREYHTNMNFTGGDCGQRMEITNLDIGTTVYVTLLLIGLILIK</sequence>
<dbReference type="HOGENOM" id="CLU_028064_2_0_1"/>
<protein>
    <recommendedName>
        <fullName evidence="1">Receptor L-domain domain-containing protein</fullName>
    </recommendedName>
</protein>
<reference evidence="3" key="1">
    <citation type="submission" date="2011-07" db="EMBL/GenBank/DDBJ databases">
        <authorList>
            <consortium name="Caenorhabditis brenneri Sequencing and Analysis Consortium"/>
            <person name="Wilson R.K."/>
        </authorList>
    </citation>
    <scope>NUCLEOTIDE SEQUENCE [LARGE SCALE GENOMIC DNA]</scope>
    <source>
        <strain evidence="3">PB2801</strain>
    </source>
</reference>
<dbReference type="AlphaFoldDB" id="G0MU92"/>
<dbReference type="FunCoup" id="G0MU92">
    <property type="interactions" value="1057"/>
</dbReference>
<organism evidence="3">
    <name type="scientific">Caenorhabditis brenneri</name>
    <name type="common">Nematode worm</name>
    <dbReference type="NCBI Taxonomy" id="135651"/>
    <lineage>
        <taxon>Eukaryota</taxon>
        <taxon>Metazoa</taxon>
        <taxon>Ecdysozoa</taxon>
        <taxon>Nematoda</taxon>
        <taxon>Chromadorea</taxon>
        <taxon>Rhabditida</taxon>
        <taxon>Rhabditina</taxon>
        <taxon>Rhabditomorpha</taxon>
        <taxon>Rhabditoidea</taxon>
        <taxon>Rhabditidae</taxon>
        <taxon>Peloderinae</taxon>
        <taxon>Caenorhabditis</taxon>
    </lineage>
</organism>
<dbReference type="InterPro" id="IPR053079">
    <property type="entry name" value="SPS2_domain"/>
</dbReference>
<evidence type="ECO:0000313" key="2">
    <source>
        <dbReference type="EMBL" id="EGT44165.1"/>
    </source>
</evidence>
<evidence type="ECO:0000313" key="3">
    <source>
        <dbReference type="Proteomes" id="UP000008068"/>
    </source>
</evidence>
<evidence type="ECO:0000259" key="1">
    <source>
        <dbReference type="Pfam" id="PF01030"/>
    </source>
</evidence>